<dbReference type="PANTHER" id="PTHR33337:SF3">
    <property type="entry name" value="CENP-V_GFA DOMAIN-CONTAINING PROTEIN"/>
    <property type="match status" value="1"/>
</dbReference>
<dbReference type="Gene3D" id="3.90.1590.10">
    <property type="entry name" value="glutathione-dependent formaldehyde- activating enzyme (gfa)"/>
    <property type="match status" value="1"/>
</dbReference>
<dbReference type="Pfam" id="PF04828">
    <property type="entry name" value="GFA"/>
    <property type="match status" value="2"/>
</dbReference>
<dbReference type="InterPro" id="IPR006913">
    <property type="entry name" value="CENP-V/GFA"/>
</dbReference>
<keyword evidence="7" id="KW-1185">Reference proteome</keyword>
<dbReference type="EMBL" id="JARVKF010000013">
    <property type="protein sequence ID" value="KAK9425799.1"/>
    <property type="molecule type" value="Genomic_DNA"/>
</dbReference>
<evidence type="ECO:0000256" key="4">
    <source>
        <dbReference type="ARBA" id="ARBA00023239"/>
    </source>
</evidence>
<proteinExistence type="inferred from homology"/>
<evidence type="ECO:0000313" key="7">
    <source>
        <dbReference type="Proteomes" id="UP001408356"/>
    </source>
</evidence>
<dbReference type="Proteomes" id="UP001408356">
    <property type="component" value="Unassembled WGS sequence"/>
</dbReference>
<reference evidence="6 7" key="1">
    <citation type="journal article" date="2024" name="J. Plant Pathol.">
        <title>Sequence and assembly of the genome of Seiridium unicorne, isolate CBS 538.82, causal agent of cypress canker disease.</title>
        <authorList>
            <person name="Scali E."/>
            <person name="Rocca G.D."/>
            <person name="Danti R."/>
            <person name="Garbelotto M."/>
            <person name="Barberini S."/>
            <person name="Baroncelli R."/>
            <person name="Emiliani G."/>
        </authorList>
    </citation>
    <scope>NUCLEOTIDE SEQUENCE [LARGE SCALE GENOMIC DNA]</scope>
    <source>
        <strain evidence="6 7">BM-138-508</strain>
    </source>
</reference>
<keyword evidence="3" id="KW-0862">Zinc</keyword>
<evidence type="ECO:0000256" key="3">
    <source>
        <dbReference type="ARBA" id="ARBA00022833"/>
    </source>
</evidence>
<sequence>MEARCQCGAVRFKTPLSKPLALYICHCAECRRQTSSAFGTSAIFPRFALPQTEELACYSRPTPSGHTLYWCASLTDRIPILLLIIGSYFCKTCGSRLLHTTPGKNVVSVKGGCLDGLDWKNAIHIWTKSAMVPIPEGSECYSEEPSDSEYSATQETLDQPGFLIGSGGFPEPTTTSEVAQLTKTKEGLCELSGAHSHAV</sequence>
<evidence type="ECO:0000256" key="2">
    <source>
        <dbReference type="ARBA" id="ARBA00022723"/>
    </source>
</evidence>
<protein>
    <submittedName>
        <fullName evidence="6">CENP-V/GFA domain-containing protein</fullName>
    </submittedName>
</protein>
<dbReference type="SUPFAM" id="SSF51316">
    <property type="entry name" value="Mss4-like"/>
    <property type="match status" value="1"/>
</dbReference>
<name>A0ABR2VG29_9PEZI</name>
<dbReference type="PANTHER" id="PTHR33337">
    <property type="entry name" value="GFA DOMAIN-CONTAINING PROTEIN"/>
    <property type="match status" value="1"/>
</dbReference>
<comment type="caution">
    <text evidence="6">The sequence shown here is derived from an EMBL/GenBank/DDBJ whole genome shotgun (WGS) entry which is preliminary data.</text>
</comment>
<evidence type="ECO:0000256" key="1">
    <source>
        <dbReference type="ARBA" id="ARBA00005495"/>
    </source>
</evidence>
<keyword evidence="2" id="KW-0479">Metal-binding</keyword>
<evidence type="ECO:0000313" key="6">
    <source>
        <dbReference type="EMBL" id="KAK9425799.1"/>
    </source>
</evidence>
<gene>
    <name evidence="6" type="ORF">SUNI508_03160</name>
</gene>
<comment type="similarity">
    <text evidence="1">Belongs to the Gfa family.</text>
</comment>
<feature type="domain" description="CENP-V/GFA" evidence="5">
    <location>
        <begin position="1"/>
        <end position="127"/>
    </location>
</feature>
<accession>A0ABR2VG29</accession>
<dbReference type="InterPro" id="IPR011057">
    <property type="entry name" value="Mss4-like_sf"/>
</dbReference>
<evidence type="ECO:0000259" key="5">
    <source>
        <dbReference type="PROSITE" id="PS51891"/>
    </source>
</evidence>
<organism evidence="6 7">
    <name type="scientific">Seiridium unicorne</name>
    <dbReference type="NCBI Taxonomy" id="138068"/>
    <lineage>
        <taxon>Eukaryota</taxon>
        <taxon>Fungi</taxon>
        <taxon>Dikarya</taxon>
        <taxon>Ascomycota</taxon>
        <taxon>Pezizomycotina</taxon>
        <taxon>Sordariomycetes</taxon>
        <taxon>Xylariomycetidae</taxon>
        <taxon>Amphisphaeriales</taxon>
        <taxon>Sporocadaceae</taxon>
        <taxon>Seiridium</taxon>
    </lineage>
</organism>
<keyword evidence="4" id="KW-0456">Lyase</keyword>
<dbReference type="PROSITE" id="PS51891">
    <property type="entry name" value="CENP_V_GFA"/>
    <property type="match status" value="1"/>
</dbReference>